<feature type="domain" description="Zn(2)-C6 fungal-type" evidence="8">
    <location>
        <begin position="14"/>
        <end position="44"/>
    </location>
</feature>
<keyword evidence="2" id="KW-0862">Zinc</keyword>
<comment type="subcellular location">
    <subcellularLocation>
        <location evidence="1">Nucleus</location>
    </subcellularLocation>
</comment>
<organism evidence="9 10">
    <name type="scientific">Aspergillus saccharolyticus JOP 1030-1</name>
    <dbReference type="NCBI Taxonomy" id="1450539"/>
    <lineage>
        <taxon>Eukaryota</taxon>
        <taxon>Fungi</taxon>
        <taxon>Dikarya</taxon>
        <taxon>Ascomycota</taxon>
        <taxon>Pezizomycotina</taxon>
        <taxon>Eurotiomycetes</taxon>
        <taxon>Eurotiomycetidae</taxon>
        <taxon>Eurotiales</taxon>
        <taxon>Aspergillaceae</taxon>
        <taxon>Aspergillus</taxon>
        <taxon>Aspergillus subgen. Circumdati</taxon>
    </lineage>
</organism>
<dbReference type="PROSITE" id="PS50048">
    <property type="entry name" value="ZN2_CY6_FUNGAL_2"/>
    <property type="match status" value="1"/>
</dbReference>
<dbReference type="PANTHER" id="PTHR31845:SF32">
    <property type="entry name" value="MISCELLANEOUS ZN(II)2CYS6 TRANSCRIPTION FACTOR (EUROFUNG)-RELATED"/>
    <property type="match status" value="1"/>
</dbReference>
<dbReference type="PROSITE" id="PS00463">
    <property type="entry name" value="ZN2_CY6_FUNGAL_1"/>
    <property type="match status" value="1"/>
</dbReference>
<feature type="region of interest" description="Disordered" evidence="7">
    <location>
        <begin position="539"/>
        <end position="559"/>
    </location>
</feature>
<dbReference type="GO" id="GO:0008270">
    <property type="term" value="F:zinc ion binding"/>
    <property type="evidence" value="ECO:0007669"/>
    <property type="project" value="InterPro"/>
</dbReference>
<gene>
    <name evidence="9" type="ORF">BP01DRAFT_192976</name>
</gene>
<dbReference type="CDD" id="cd00067">
    <property type="entry name" value="GAL4"/>
    <property type="match status" value="1"/>
</dbReference>
<dbReference type="InterPro" id="IPR036864">
    <property type="entry name" value="Zn2-C6_fun-type_DNA-bd_sf"/>
</dbReference>
<dbReference type="Proteomes" id="UP000248349">
    <property type="component" value="Unassembled WGS sequence"/>
</dbReference>
<reference evidence="9 10" key="1">
    <citation type="submission" date="2016-12" db="EMBL/GenBank/DDBJ databases">
        <title>The genomes of Aspergillus section Nigri reveals drivers in fungal speciation.</title>
        <authorList>
            <consortium name="DOE Joint Genome Institute"/>
            <person name="Vesth T.C."/>
            <person name="Nybo J."/>
            <person name="Theobald S."/>
            <person name="Brandl J."/>
            <person name="Frisvad J.C."/>
            <person name="Nielsen K.F."/>
            <person name="Lyhne E.K."/>
            <person name="Kogle M.E."/>
            <person name="Kuo A."/>
            <person name="Riley R."/>
            <person name="Clum A."/>
            <person name="Nolan M."/>
            <person name="Lipzen A."/>
            <person name="Salamov A."/>
            <person name="Henrissat B."/>
            <person name="Wiebenga A."/>
            <person name="De Vries R.P."/>
            <person name="Grigoriev I.V."/>
            <person name="Mortensen U.H."/>
            <person name="Andersen M.R."/>
            <person name="Baker S.E."/>
        </authorList>
    </citation>
    <scope>NUCLEOTIDE SEQUENCE [LARGE SCALE GENOMIC DNA]</scope>
    <source>
        <strain evidence="9 10">JOP 1030-1</strain>
    </source>
</reference>
<keyword evidence="6" id="KW-0539">Nucleus</keyword>
<evidence type="ECO:0000256" key="7">
    <source>
        <dbReference type="SAM" id="MobiDB-lite"/>
    </source>
</evidence>
<sequence>MDGDSPLTIAYGHACGTCARAKVRCIPRTRDSPCERCERLGKECRPGLRRRRPKRLSKAAQLEQKMDGLMSLLQSTGQLPGGRQLPVSAGSQECAATLGNPLCTPESDGSLSPRQSPPTTIIAPSPAEAEAMLQSFRTHKLACLPFVHIPSSSTPAELQRDSPFLWRCLITTETKDAAQQALRCVDIRQTAAQIAMVDCDKSLDLLQGLLMHIAWISFQSSPPKLLMIMYCQIATALVCELGLNRPSRTEAAMLPPVCNDLLPHAPPPQFPASRPRTLDERRAVLGCFVISSVIAQFLGRMEVMRWTPHMTESVEILSNSNESPHDSTLAYLARSRLLVEHIREGPWNGENSSSSGIPRAPVPFYMSSLQTQLNQLRADIPSILLNSSNPLIFYLFQAETTLYETALIRPFTDGNDLPGALDSCRLDHLCACLTAVRAFFDSVLTTPIPTYASFPIIQSILIAHCLVTLSRLTFADIPGWDTRLVRRTADVIEISDQISDMLEQATALNREGQDKDPFSRLALTVRRLRATWAARLGEQAPTGPAADGGVVDPPPQISSQQDLVYPEQPQLPGQVPISAVDLWDFDVFFAGSDGAWLMDAVTTGGSG</sequence>
<name>A0A318Z0H9_9EURO</name>
<dbReference type="PANTHER" id="PTHR31845">
    <property type="entry name" value="FINGER DOMAIN PROTEIN, PUTATIVE-RELATED"/>
    <property type="match status" value="1"/>
</dbReference>
<dbReference type="GO" id="GO:0009893">
    <property type="term" value="P:positive regulation of metabolic process"/>
    <property type="evidence" value="ECO:0007669"/>
    <property type="project" value="UniProtKB-ARBA"/>
</dbReference>
<keyword evidence="4" id="KW-0238">DNA-binding</keyword>
<dbReference type="AlphaFoldDB" id="A0A318Z0H9"/>
<dbReference type="InterPro" id="IPR001138">
    <property type="entry name" value="Zn2Cys6_DnaBD"/>
</dbReference>
<accession>A0A318Z0H9</accession>
<dbReference type="STRING" id="1450539.A0A318Z0H9"/>
<dbReference type="InterPro" id="IPR051089">
    <property type="entry name" value="prtT"/>
</dbReference>
<keyword evidence="10" id="KW-1185">Reference proteome</keyword>
<dbReference type="GeneID" id="37072195"/>
<dbReference type="GO" id="GO:0005634">
    <property type="term" value="C:nucleus"/>
    <property type="evidence" value="ECO:0007669"/>
    <property type="project" value="UniProtKB-SubCell"/>
</dbReference>
<evidence type="ECO:0000313" key="10">
    <source>
        <dbReference type="Proteomes" id="UP000248349"/>
    </source>
</evidence>
<evidence type="ECO:0000256" key="1">
    <source>
        <dbReference type="ARBA" id="ARBA00004123"/>
    </source>
</evidence>
<evidence type="ECO:0000259" key="8">
    <source>
        <dbReference type="PROSITE" id="PS50048"/>
    </source>
</evidence>
<dbReference type="EMBL" id="KZ821276">
    <property type="protein sequence ID" value="PYH40801.1"/>
    <property type="molecule type" value="Genomic_DNA"/>
</dbReference>
<dbReference type="CDD" id="cd12148">
    <property type="entry name" value="fungal_TF_MHR"/>
    <property type="match status" value="1"/>
</dbReference>
<keyword evidence="5" id="KW-0804">Transcription</keyword>
<evidence type="ECO:0000256" key="2">
    <source>
        <dbReference type="ARBA" id="ARBA00022833"/>
    </source>
</evidence>
<dbReference type="Gene3D" id="4.10.240.10">
    <property type="entry name" value="Zn(2)-C6 fungal-type DNA-binding domain"/>
    <property type="match status" value="1"/>
</dbReference>
<evidence type="ECO:0000256" key="3">
    <source>
        <dbReference type="ARBA" id="ARBA00023015"/>
    </source>
</evidence>
<dbReference type="GO" id="GO:0000981">
    <property type="term" value="F:DNA-binding transcription factor activity, RNA polymerase II-specific"/>
    <property type="evidence" value="ECO:0007669"/>
    <property type="project" value="InterPro"/>
</dbReference>
<proteinExistence type="predicted"/>
<evidence type="ECO:0000256" key="6">
    <source>
        <dbReference type="ARBA" id="ARBA00023242"/>
    </source>
</evidence>
<dbReference type="RefSeq" id="XP_025426783.1">
    <property type="nucleotide sequence ID" value="XM_025570967.1"/>
</dbReference>
<keyword evidence="3" id="KW-0805">Transcription regulation</keyword>
<dbReference type="SUPFAM" id="SSF57701">
    <property type="entry name" value="Zn2/Cys6 DNA-binding domain"/>
    <property type="match status" value="1"/>
</dbReference>
<dbReference type="OrthoDB" id="1600564at2759"/>
<evidence type="ECO:0000313" key="9">
    <source>
        <dbReference type="EMBL" id="PYH40801.1"/>
    </source>
</evidence>
<protein>
    <recommendedName>
        <fullName evidence="8">Zn(2)-C6 fungal-type domain-containing protein</fullName>
    </recommendedName>
</protein>
<evidence type="ECO:0000256" key="5">
    <source>
        <dbReference type="ARBA" id="ARBA00023163"/>
    </source>
</evidence>
<evidence type="ECO:0000256" key="4">
    <source>
        <dbReference type="ARBA" id="ARBA00023125"/>
    </source>
</evidence>
<dbReference type="GO" id="GO:0000976">
    <property type="term" value="F:transcription cis-regulatory region binding"/>
    <property type="evidence" value="ECO:0007669"/>
    <property type="project" value="TreeGrafter"/>
</dbReference>